<dbReference type="GO" id="GO:0016705">
    <property type="term" value="F:oxidoreductase activity, acting on paired donors, with incorporation or reduction of molecular oxygen"/>
    <property type="evidence" value="ECO:0007669"/>
    <property type="project" value="InterPro"/>
</dbReference>
<keyword evidence="2" id="KW-0479">Metal-binding</keyword>
<dbReference type="InterPro" id="IPR017972">
    <property type="entry name" value="Cyt_P450_CS"/>
</dbReference>
<comment type="caution">
    <text evidence="3">The sequence shown here is derived from an EMBL/GenBank/DDBJ whole genome shotgun (WGS) entry which is preliminary data.</text>
</comment>
<name>A0A646KUK8_STRJU</name>
<dbReference type="Pfam" id="PF00067">
    <property type="entry name" value="p450"/>
    <property type="match status" value="1"/>
</dbReference>
<dbReference type="OrthoDB" id="4557982at2"/>
<dbReference type="PANTHER" id="PTHR46696:SF1">
    <property type="entry name" value="CYTOCHROME P450 YJIB-RELATED"/>
    <property type="match status" value="1"/>
</dbReference>
<evidence type="ECO:0000313" key="3">
    <source>
        <dbReference type="EMBL" id="MQT05541.1"/>
    </source>
</evidence>
<evidence type="ECO:0000256" key="1">
    <source>
        <dbReference type="ARBA" id="ARBA00010617"/>
    </source>
</evidence>
<dbReference type="RefSeq" id="WP_153527096.1">
    <property type="nucleotide sequence ID" value="NZ_VCLA01000203.1"/>
</dbReference>
<dbReference type="GO" id="GO:0005506">
    <property type="term" value="F:iron ion binding"/>
    <property type="evidence" value="ECO:0007669"/>
    <property type="project" value="InterPro"/>
</dbReference>
<reference evidence="3 4" key="1">
    <citation type="submission" date="2019-05" db="EMBL/GenBank/DDBJ databases">
        <title>Comparative genomics and metabolomics analyses of clavulanic acid producing Streptomyces species provides insight into specialized metabolism and evolution of beta-lactam biosynthetic gene clusters.</title>
        <authorList>
            <person name="Moore M.A."/>
            <person name="Cruz-Morales P."/>
            <person name="Barona Gomez F."/>
            <person name="Kapil T."/>
        </authorList>
    </citation>
    <scope>NUCLEOTIDE SEQUENCE [LARGE SCALE GENOMIC DNA]</scope>
    <source>
        <strain evidence="3 4">NRRL 5741</strain>
    </source>
</reference>
<dbReference type="GO" id="GO:0020037">
    <property type="term" value="F:heme binding"/>
    <property type="evidence" value="ECO:0007669"/>
    <property type="project" value="InterPro"/>
</dbReference>
<dbReference type="Gene3D" id="1.10.630.10">
    <property type="entry name" value="Cytochrome P450"/>
    <property type="match status" value="2"/>
</dbReference>
<keyword evidence="2" id="KW-0349">Heme</keyword>
<keyword evidence="4" id="KW-1185">Reference proteome</keyword>
<dbReference type="AlphaFoldDB" id="A0A646KUK8"/>
<keyword evidence="2" id="KW-0503">Monooxygenase</keyword>
<accession>A0A646KUK8</accession>
<dbReference type="InterPro" id="IPR036396">
    <property type="entry name" value="Cyt_P450_sf"/>
</dbReference>
<dbReference type="PANTHER" id="PTHR46696">
    <property type="entry name" value="P450, PUTATIVE (EUROFUNG)-RELATED"/>
    <property type="match status" value="1"/>
</dbReference>
<dbReference type="EMBL" id="VCLA01000203">
    <property type="protein sequence ID" value="MQT05541.1"/>
    <property type="molecule type" value="Genomic_DNA"/>
</dbReference>
<keyword evidence="2" id="KW-0560">Oxidoreductase</keyword>
<evidence type="ECO:0000313" key="4">
    <source>
        <dbReference type="Proteomes" id="UP000419138"/>
    </source>
</evidence>
<proteinExistence type="inferred from homology"/>
<sequence>VDPMWVATRHEDIRTVMSDARFTIDATAVPGAPVAHRTEQTWQARGMRPGYEKYLHAGIFDADGADHHRLRGLVTAAFSRRRAATLRPRIETIATGLLDRLPDHAEDGMVDLIEHFARPLPRYATCDTTLGSTPVRAGEAGLPIVSAANRDPAAFTDPDRLDITRTRHSREHHLGFGHGAHRCPGAHLAHEETRIALTALLDRAPGLRFATAPERLRRGTNPVNWHLKALPVRL</sequence>
<keyword evidence="2" id="KW-0408">Iron</keyword>
<comment type="similarity">
    <text evidence="1 2">Belongs to the cytochrome P450 family.</text>
</comment>
<dbReference type="PROSITE" id="PS00086">
    <property type="entry name" value="CYTOCHROME_P450"/>
    <property type="match status" value="1"/>
</dbReference>
<dbReference type="SUPFAM" id="SSF48264">
    <property type="entry name" value="Cytochrome P450"/>
    <property type="match status" value="1"/>
</dbReference>
<protein>
    <submittedName>
        <fullName evidence="3">Cytochrome P450</fullName>
    </submittedName>
</protein>
<dbReference type="Proteomes" id="UP000419138">
    <property type="component" value="Unassembled WGS sequence"/>
</dbReference>
<evidence type="ECO:0000256" key="2">
    <source>
        <dbReference type="RuleBase" id="RU000461"/>
    </source>
</evidence>
<gene>
    <name evidence="3" type="ORF">FF041_37255</name>
</gene>
<dbReference type="InterPro" id="IPR001128">
    <property type="entry name" value="Cyt_P450"/>
</dbReference>
<dbReference type="GO" id="GO:0004497">
    <property type="term" value="F:monooxygenase activity"/>
    <property type="evidence" value="ECO:0007669"/>
    <property type="project" value="UniProtKB-KW"/>
</dbReference>
<feature type="non-terminal residue" evidence="3">
    <location>
        <position position="1"/>
    </location>
</feature>
<organism evidence="3 4">
    <name type="scientific">Streptomyces jumonjinensis</name>
    <dbReference type="NCBI Taxonomy" id="1945"/>
    <lineage>
        <taxon>Bacteria</taxon>
        <taxon>Bacillati</taxon>
        <taxon>Actinomycetota</taxon>
        <taxon>Actinomycetes</taxon>
        <taxon>Kitasatosporales</taxon>
        <taxon>Streptomycetaceae</taxon>
        <taxon>Streptomyces</taxon>
    </lineage>
</organism>